<proteinExistence type="predicted"/>
<evidence type="ECO:0000256" key="1">
    <source>
        <dbReference type="SAM" id="Coils"/>
    </source>
</evidence>
<dbReference type="HOGENOM" id="CLU_026455_1_1_1"/>
<dbReference type="EMBL" id="KN834795">
    <property type="protein sequence ID" value="KIK56757.1"/>
    <property type="molecule type" value="Genomic_DNA"/>
</dbReference>
<protein>
    <submittedName>
        <fullName evidence="2">Uncharacterized protein</fullName>
    </submittedName>
</protein>
<keyword evidence="3" id="KW-1185">Reference proteome</keyword>
<feature type="coiled-coil region" evidence="1">
    <location>
        <begin position="126"/>
        <end position="153"/>
    </location>
</feature>
<dbReference type="AlphaFoldDB" id="A0A0D0CF90"/>
<evidence type="ECO:0000313" key="3">
    <source>
        <dbReference type="Proteomes" id="UP000053593"/>
    </source>
</evidence>
<accession>A0A0D0CF90</accession>
<dbReference type="Proteomes" id="UP000053593">
    <property type="component" value="Unassembled WGS sequence"/>
</dbReference>
<dbReference type="OrthoDB" id="4179406at2759"/>
<organism evidence="2 3">
    <name type="scientific">Collybiopsis luxurians FD-317 M1</name>
    <dbReference type="NCBI Taxonomy" id="944289"/>
    <lineage>
        <taxon>Eukaryota</taxon>
        <taxon>Fungi</taxon>
        <taxon>Dikarya</taxon>
        <taxon>Basidiomycota</taxon>
        <taxon>Agaricomycotina</taxon>
        <taxon>Agaricomycetes</taxon>
        <taxon>Agaricomycetidae</taxon>
        <taxon>Agaricales</taxon>
        <taxon>Marasmiineae</taxon>
        <taxon>Omphalotaceae</taxon>
        <taxon>Collybiopsis</taxon>
        <taxon>Collybiopsis luxurians</taxon>
    </lineage>
</organism>
<reference evidence="2 3" key="1">
    <citation type="submission" date="2014-04" db="EMBL/GenBank/DDBJ databases">
        <title>Evolutionary Origins and Diversification of the Mycorrhizal Mutualists.</title>
        <authorList>
            <consortium name="DOE Joint Genome Institute"/>
            <consortium name="Mycorrhizal Genomics Consortium"/>
            <person name="Kohler A."/>
            <person name="Kuo A."/>
            <person name="Nagy L.G."/>
            <person name="Floudas D."/>
            <person name="Copeland A."/>
            <person name="Barry K.W."/>
            <person name="Cichocki N."/>
            <person name="Veneault-Fourrey C."/>
            <person name="LaButti K."/>
            <person name="Lindquist E.A."/>
            <person name="Lipzen A."/>
            <person name="Lundell T."/>
            <person name="Morin E."/>
            <person name="Murat C."/>
            <person name="Riley R."/>
            <person name="Ohm R."/>
            <person name="Sun H."/>
            <person name="Tunlid A."/>
            <person name="Henrissat B."/>
            <person name="Grigoriev I.V."/>
            <person name="Hibbett D.S."/>
            <person name="Martin F."/>
        </authorList>
    </citation>
    <scope>NUCLEOTIDE SEQUENCE [LARGE SCALE GENOMIC DNA]</scope>
    <source>
        <strain evidence="2 3">FD-317 M1</strain>
    </source>
</reference>
<gene>
    <name evidence="2" type="ORF">GYMLUDRAFT_173866</name>
</gene>
<evidence type="ECO:0000313" key="2">
    <source>
        <dbReference type="EMBL" id="KIK56757.1"/>
    </source>
</evidence>
<keyword evidence="1" id="KW-0175">Coiled coil</keyword>
<feature type="non-terminal residue" evidence="2">
    <location>
        <position position="1"/>
    </location>
</feature>
<name>A0A0D0CF90_9AGAR</name>
<sequence>DFPSLVNAQSQSLEALLDGSAGGSELSLTLKKAELAVTDLVILVKLSKLDKKDLLTASRGLQQFTTKVTGSVDQILAFNVYAFNTINSARTPSISSTVNPFYTHPNVESAAVEVFNEVMTALVTNVARLIIVAEEQLANLERLEEQLNLINNIVFKEDFLISSAKDELLSELWTKLGGNQRVLKSIDGHLKLLNGIGEYRRRAKAYVASALQTLRALGDELEGLKERASGPQLAGTHLPVEVHIASISYGIQRLRQTIIQVRKHHKPAIAPALDG</sequence>